<dbReference type="Pfam" id="PF04248">
    <property type="entry name" value="NTP_transf_9"/>
    <property type="match status" value="1"/>
</dbReference>
<evidence type="ECO:0000259" key="1">
    <source>
        <dbReference type="Pfam" id="PF04248"/>
    </source>
</evidence>
<proteinExistence type="predicted"/>
<gene>
    <name evidence="2" type="ORF">UCREL1_11757</name>
</gene>
<dbReference type="KEGG" id="ela:UCREL1_11757"/>
<dbReference type="EMBL" id="KB707656">
    <property type="protein sequence ID" value="EMR61309.1"/>
    <property type="molecule type" value="Genomic_DNA"/>
</dbReference>
<feature type="domain" description="DUF427" evidence="1">
    <location>
        <begin position="6"/>
        <end position="92"/>
    </location>
</feature>
<dbReference type="PANTHER" id="PTHR34310">
    <property type="entry name" value="DUF427 DOMAIN PROTEIN (AFU_ORTHOLOGUE AFUA_3G02220)"/>
    <property type="match status" value="1"/>
</dbReference>
<name>M7S5F9_EUTLA</name>
<accession>M7S5F9</accession>
<reference evidence="3" key="1">
    <citation type="journal article" date="2013" name="Genome Announc.">
        <title>Draft genome sequence of the grapevine dieback fungus Eutypa lata UCR-EL1.</title>
        <authorList>
            <person name="Blanco-Ulate B."/>
            <person name="Rolshausen P.E."/>
            <person name="Cantu D."/>
        </authorList>
    </citation>
    <scope>NUCLEOTIDE SEQUENCE [LARGE SCALE GENOMIC DNA]</scope>
    <source>
        <strain evidence="3">UCR-EL1</strain>
    </source>
</reference>
<dbReference type="Gene3D" id="2.170.150.40">
    <property type="entry name" value="Domain of unknown function (DUF427)"/>
    <property type="match status" value="1"/>
</dbReference>
<dbReference type="eggNOG" id="ENOG502S7EG">
    <property type="taxonomic scope" value="Eukaryota"/>
</dbReference>
<organism evidence="2 3">
    <name type="scientific">Eutypa lata (strain UCR-EL1)</name>
    <name type="common">Grapevine dieback disease fungus</name>
    <name type="synonym">Eutypa armeniacae</name>
    <dbReference type="NCBI Taxonomy" id="1287681"/>
    <lineage>
        <taxon>Eukaryota</taxon>
        <taxon>Fungi</taxon>
        <taxon>Dikarya</taxon>
        <taxon>Ascomycota</taxon>
        <taxon>Pezizomycotina</taxon>
        <taxon>Sordariomycetes</taxon>
        <taxon>Xylariomycetidae</taxon>
        <taxon>Xylariales</taxon>
        <taxon>Diatrypaceae</taxon>
        <taxon>Eutypa</taxon>
    </lineage>
</organism>
<dbReference type="OrthoDB" id="18996at2759"/>
<dbReference type="InterPro" id="IPR038694">
    <property type="entry name" value="DUF427_sf"/>
</dbReference>
<keyword evidence="3" id="KW-1185">Reference proteome</keyword>
<dbReference type="HOGENOM" id="CLU_126578_1_2_1"/>
<dbReference type="AlphaFoldDB" id="M7S5F9"/>
<evidence type="ECO:0000313" key="2">
    <source>
        <dbReference type="EMBL" id="EMR61309.1"/>
    </source>
</evidence>
<evidence type="ECO:0000313" key="3">
    <source>
        <dbReference type="Proteomes" id="UP000012174"/>
    </source>
</evidence>
<dbReference type="OMA" id="ENNHYFP"/>
<dbReference type="PANTHER" id="PTHR34310:SF5">
    <property type="entry name" value="DUF427 DOMAIN PROTEIN (AFU_ORTHOLOGUE AFUA_3G02220)"/>
    <property type="match status" value="1"/>
</dbReference>
<protein>
    <submittedName>
        <fullName evidence="2">Putative duf427 domain protein</fullName>
    </submittedName>
</protein>
<dbReference type="Proteomes" id="UP000012174">
    <property type="component" value="Unassembled WGS sequence"/>
</dbReference>
<dbReference type="InterPro" id="IPR007361">
    <property type="entry name" value="DUF427"/>
</dbReference>
<sequence length="100" mass="11353">MPTGNVKASVNGTTVAESDTYEFVEGNVYFPPAAIKTEYFTKTDHHTHCPWKGDASYYTVKVNDAELENAAWYYPETKEKAQHFKDYVAFYKTKVDISGP</sequence>